<dbReference type="GO" id="GO:0003700">
    <property type="term" value="F:DNA-binding transcription factor activity"/>
    <property type="evidence" value="ECO:0007669"/>
    <property type="project" value="InterPro"/>
</dbReference>
<feature type="domain" description="HTH araC/xylS-type" evidence="3">
    <location>
        <begin position="228"/>
        <end position="326"/>
    </location>
</feature>
<keyword evidence="5" id="KW-1185">Reference proteome</keyword>
<organism evidence="4 5">
    <name type="scientific">Aureibacter tunicatorum</name>
    <dbReference type="NCBI Taxonomy" id="866807"/>
    <lineage>
        <taxon>Bacteria</taxon>
        <taxon>Pseudomonadati</taxon>
        <taxon>Bacteroidota</taxon>
        <taxon>Cytophagia</taxon>
        <taxon>Cytophagales</taxon>
        <taxon>Persicobacteraceae</taxon>
        <taxon>Aureibacter</taxon>
    </lineage>
</organism>
<reference evidence="4" key="1">
    <citation type="submission" date="2023-07" db="EMBL/GenBank/DDBJ databases">
        <title>Genomic Encyclopedia of Type Strains, Phase IV (KMG-IV): sequencing the most valuable type-strain genomes for metagenomic binning, comparative biology and taxonomic classification.</title>
        <authorList>
            <person name="Goeker M."/>
        </authorList>
    </citation>
    <scope>NUCLEOTIDE SEQUENCE</scope>
    <source>
        <strain evidence="4">DSM 26174</strain>
    </source>
</reference>
<protein>
    <submittedName>
        <fullName evidence="4">AraC-like DNA-binding protein</fullName>
    </submittedName>
</protein>
<evidence type="ECO:0000256" key="2">
    <source>
        <dbReference type="ARBA" id="ARBA00023163"/>
    </source>
</evidence>
<evidence type="ECO:0000259" key="3">
    <source>
        <dbReference type="PROSITE" id="PS01124"/>
    </source>
</evidence>
<dbReference type="PANTHER" id="PTHR47893">
    <property type="entry name" value="REGULATORY PROTEIN PCHR"/>
    <property type="match status" value="1"/>
</dbReference>
<dbReference type="AlphaFoldDB" id="A0AAE4BTB7"/>
<keyword evidence="2" id="KW-0804">Transcription</keyword>
<dbReference type="SUPFAM" id="SSF46689">
    <property type="entry name" value="Homeodomain-like"/>
    <property type="match status" value="2"/>
</dbReference>
<accession>A0AAE4BTB7</accession>
<gene>
    <name evidence="4" type="ORF">HNQ88_003702</name>
</gene>
<dbReference type="PANTHER" id="PTHR47893:SF1">
    <property type="entry name" value="REGULATORY PROTEIN PCHR"/>
    <property type="match status" value="1"/>
</dbReference>
<evidence type="ECO:0000313" key="5">
    <source>
        <dbReference type="Proteomes" id="UP001185092"/>
    </source>
</evidence>
<evidence type="ECO:0000256" key="1">
    <source>
        <dbReference type="ARBA" id="ARBA00023015"/>
    </source>
</evidence>
<dbReference type="Pfam" id="PF12833">
    <property type="entry name" value="HTH_18"/>
    <property type="match status" value="1"/>
</dbReference>
<dbReference type="GO" id="GO:0043565">
    <property type="term" value="F:sequence-specific DNA binding"/>
    <property type="evidence" value="ECO:0007669"/>
    <property type="project" value="InterPro"/>
</dbReference>
<dbReference type="InterPro" id="IPR009057">
    <property type="entry name" value="Homeodomain-like_sf"/>
</dbReference>
<dbReference type="InterPro" id="IPR053142">
    <property type="entry name" value="PchR_regulatory_protein"/>
</dbReference>
<keyword evidence="1" id="KW-0805">Transcription regulation</keyword>
<dbReference type="RefSeq" id="WP_309940710.1">
    <property type="nucleotide sequence ID" value="NZ_AP025306.1"/>
</dbReference>
<dbReference type="InterPro" id="IPR018060">
    <property type="entry name" value="HTH_AraC"/>
</dbReference>
<dbReference type="SMART" id="SM00342">
    <property type="entry name" value="HTH_ARAC"/>
    <property type="match status" value="1"/>
</dbReference>
<proteinExistence type="predicted"/>
<sequence length="329" mass="37915">MKSEPLKIDFKEKDFSDYNQVLLRTFGGEIKANTYTFSKGNTKIKLYVHSQKSKFEILLSDTFIDRELSLDFDQAFDAELIVITLINKGEITSLSSGNSNIKEATEANLFIMNVLEPIHIQTTSKSRCQSLTLKLTLKTFLSLAPNAHDIYRQLFPEKIPYVYYSYFSQEINQVLSEVFNNDSSSPAHTSLVLARSLEILSLLINTVSKLKEKDELRGLHIEDYKRMQKAKELLLSSFEKRMTINDLALEVGISTSKLSRDFKKLFNKTIYQFYTDAKMNEAYSLLKSGKYSVQEICFNLGYENHSKFTKMFKKHKGLCPRDVIKECLN</sequence>
<dbReference type="PROSITE" id="PS01124">
    <property type="entry name" value="HTH_ARAC_FAMILY_2"/>
    <property type="match status" value="1"/>
</dbReference>
<comment type="caution">
    <text evidence="4">The sequence shown here is derived from an EMBL/GenBank/DDBJ whole genome shotgun (WGS) entry which is preliminary data.</text>
</comment>
<keyword evidence="4" id="KW-0238">DNA-binding</keyword>
<name>A0AAE4BTB7_9BACT</name>
<dbReference type="Gene3D" id="1.10.10.60">
    <property type="entry name" value="Homeodomain-like"/>
    <property type="match status" value="1"/>
</dbReference>
<dbReference type="EMBL" id="JAVDQD010000005">
    <property type="protein sequence ID" value="MDR6240626.1"/>
    <property type="molecule type" value="Genomic_DNA"/>
</dbReference>
<dbReference type="Proteomes" id="UP001185092">
    <property type="component" value="Unassembled WGS sequence"/>
</dbReference>
<evidence type="ECO:0000313" key="4">
    <source>
        <dbReference type="EMBL" id="MDR6240626.1"/>
    </source>
</evidence>